<evidence type="ECO:0000313" key="1">
    <source>
        <dbReference type="EMBL" id="MPN55523.1"/>
    </source>
</evidence>
<organism evidence="1">
    <name type="scientific">bioreactor metagenome</name>
    <dbReference type="NCBI Taxonomy" id="1076179"/>
    <lineage>
        <taxon>unclassified sequences</taxon>
        <taxon>metagenomes</taxon>
        <taxon>ecological metagenomes</taxon>
    </lineage>
</organism>
<accession>A0A645J7Q6</accession>
<dbReference type="EMBL" id="VSSQ01124894">
    <property type="protein sequence ID" value="MPN55523.1"/>
    <property type="molecule type" value="Genomic_DNA"/>
</dbReference>
<proteinExistence type="predicted"/>
<dbReference type="InterPro" id="IPR011330">
    <property type="entry name" value="Glyco_hydro/deAcase_b/a-brl"/>
</dbReference>
<evidence type="ECO:0008006" key="2">
    <source>
        <dbReference type="Google" id="ProtNLM"/>
    </source>
</evidence>
<dbReference type="AlphaFoldDB" id="A0A645J7Q6"/>
<protein>
    <recommendedName>
        <fullName evidence="2">NodB homology domain-containing protein</fullName>
    </recommendedName>
</protein>
<comment type="caution">
    <text evidence="1">The sequence shown here is derived from an EMBL/GenBank/DDBJ whole genome shotgun (WGS) entry which is preliminary data.</text>
</comment>
<dbReference type="SUPFAM" id="SSF88713">
    <property type="entry name" value="Glycoside hydrolase/deacetylase"/>
    <property type="match status" value="1"/>
</dbReference>
<sequence length="131" mass="14298">MDAEGIYAGTNNGIRQLEGEAVASYLKRTSDDLRKSVSDIESNVGNDVLYFAYPFGKTNSYFSSVIGNFGIRVSVTTSAGTANITNGLNCMPRYTITPEQWAWNVLPAISEEKRTQEAEKLGVTAEGTIFK</sequence>
<dbReference type="Gene3D" id="3.20.20.370">
    <property type="entry name" value="Glycoside hydrolase/deacetylase"/>
    <property type="match status" value="1"/>
</dbReference>
<reference evidence="1" key="1">
    <citation type="submission" date="2019-08" db="EMBL/GenBank/DDBJ databases">
        <authorList>
            <person name="Kucharzyk K."/>
            <person name="Murdoch R.W."/>
            <person name="Higgins S."/>
            <person name="Loffler F."/>
        </authorList>
    </citation>
    <scope>NUCLEOTIDE SEQUENCE</scope>
</reference>
<gene>
    <name evidence="1" type="ORF">SDC9_203207</name>
</gene>
<dbReference type="GO" id="GO:0005975">
    <property type="term" value="P:carbohydrate metabolic process"/>
    <property type="evidence" value="ECO:0007669"/>
    <property type="project" value="InterPro"/>
</dbReference>
<name>A0A645J7Q6_9ZZZZ</name>